<dbReference type="InterPro" id="IPR041373">
    <property type="entry name" value="RT_RNaseH"/>
</dbReference>
<dbReference type="InterPro" id="IPR001969">
    <property type="entry name" value="Aspartic_peptidase_AS"/>
</dbReference>
<dbReference type="InterPro" id="IPR001878">
    <property type="entry name" value="Znf_CCHC"/>
</dbReference>
<dbReference type="Gene3D" id="3.30.70.270">
    <property type="match status" value="2"/>
</dbReference>
<evidence type="ECO:0000313" key="9">
    <source>
        <dbReference type="EMBL" id="CAB4025334.1"/>
    </source>
</evidence>
<dbReference type="FunFam" id="3.30.420.10:FF:000063">
    <property type="entry name" value="Retrovirus-related Pol polyprotein from transposon 297-like Protein"/>
    <property type="match status" value="1"/>
</dbReference>
<comment type="caution">
    <text evidence="9">The sequence shown here is derived from an EMBL/GenBank/DDBJ whole genome shotgun (WGS) entry which is preliminary data.</text>
</comment>
<dbReference type="FunFam" id="3.10.20.370:FF:000001">
    <property type="entry name" value="Retrovirus-related Pol polyprotein from transposon 17.6-like protein"/>
    <property type="match status" value="1"/>
</dbReference>
<dbReference type="SMART" id="SM00343">
    <property type="entry name" value="ZnF_C2HC"/>
    <property type="match status" value="2"/>
</dbReference>
<evidence type="ECO:0000256" key="3">
    <source>
        <dbReference type="ARBA" id="ARBA00022695"/>
    </source>
</evidence>
<keyword evidence="2" id="KW-0808">Transferase</keyword>
<feature type="compositionally biased region" description="Polar residues" evidence="8">
    <location>
        <begin position="278"/>
        <end position="290"/>
    </location>
</feature>
<dbReference type="InterPro" id="IPR012337">
    <property type="entry name" value="RNaseH-like_sf"/>
</dbReference>
<dbReference type="Gene3D" id="3.30.420.10">
    <property type="entry name" value="Ribonuclease H-like superfamily/Ribonuclease H"/>
    <property type="match status" value="1"/>
</dbReference>
<dbReference type="InterPro" id="IPR043128">
    <property type="entry name" value="Rev_trsase/Diguanyl_cyclase"/>
</dbReference>
<dbReference type="PROSITE" id="PS00141">
    <property type="entry name" value="ASP_PROTEASE"/>
    <property type="match status" value="1"/>
</dbReference>
<dbReference type="PROSITE" id="PS50994">
    <property type="entry name" value="INTEGRASE"/>
    <property type="match status" value="1"/>
</dbReference>
<evidence type="ECO:0000256" key="6">
    <source>
        <dbReference type="ARBA" id="ARBA00022801"/>
    </source>
</evidence>
<dbReference type="GO" id="GO:0015074">
    <property type="term" value="P:DNA integration"/>
    <property type="evidence" value="ECO:0007669"/>
    <property type="project" value="InterPro"/>
</dbReference>
<protein>
    <recommendedName>
        <fullName evidence="1">RNA-directed DNA polymerase</fullName>
        <ecNumber evidence="1">2.7.7.49</ecNumber>
    </recommendedName>
</protein>
<dbReference type="InterPro" id="IPR021109">
    <property type="entry name" value="Peptidase_aspartic_dom_sf"/>
</dbReference>
<feature type="compositionally biased region" description="Basic residues" evidence="8">
    <location>
        <begin position="266"/>
        <end position="277"/>
    </location>
</feature>
<dbReference type="SUPFAM" id="SSF56672">
    <property type="entry name" value="DNA/RNA polymerases"/>
    <property type="match status" value="1"/>
</dbReference>
<dbReference type="Pfam" id="PF00665">
    <property type="entry name" value="rve"/>
    <property type="match status" value="1"/>
</dbReference>
<evidence type="ECO:0000256" key="8">
    <source>
        <dbReference type="SAM" id="MobiDB-lite"/>
    </source>
</evidence>
<dbReference type="FunFam" id="3.30.70.270:FF:000026">
    <property type="entry name" value="Transposon Ty3-G Gag-Pol polyprotein"/>
    <property type="match status" value="1"/>
</dbReference>
<dbReference type="Pfam" id="PF00078">
    <property type="entry name" value="RVT_1"/>
    <property type="match status" value="1"/>
</dbReference>
<sequence length="1323" mass="150277">MAATSFSLPTFPPFDVHADGNTGHRWKKWLGRFERLLVAMNITDKKQQRAMLLHFAGPAVDEIFDTLSDTGEAKDYDKAIEALNAYFIPHVNTAFEEYNFRQAKQNQSETLDAFHTRLRQLSQNCSFTDVDKEIKNQIIVGCSSQKLRRKALREDPTLKNLLDAGRAEETSQIQAQFVEKQESSQNINAIKTGALEKHNPSPRDMRKPQNQRHGSNYQRNFNKPHTSTCRNCGGGIYPHARDCPAKGKECHSCKKTGHFAKVCRSTPKHKPHEHRNRVNNLSEQPSTSPHDVNPDYIFTLKNNSNSKTQPPKCQVLVKEHLIDVIIDSGASVNIIDESTYKQLNQSNTLPLKQPESNIFPYGTSVQIPILGMVMATIQFQSTTLDANFYVAKGTGGNLLGCQTAEQLGILKITINTAVSSYNARIEDEFPNLFGGIGKIKNTQVQLHIDTDVTPKQQKHRRIPFHIRKDVEKELQRLEDLDIIEQVDGPTPWVSPIVVVPKKTGEIRLCVDMREANKAVQREKHPMPTVDELITDLNGATVFSTLDLASGYHQLELHPESRHITTITTHVGLRRYKRLMFGINAASEIFQNAIANLLVGLPGCKNISDDIIVYGRDDKEHDENLRGVLNRLQDNNAKLNGEKCSFRQHQVVFFGHTFSASGVQADPKKIDIIRNMQPPRNVSEVKSLLGMTQYVSRFIPNYASITTPLRTLTHQNAKWQWQAEQENALKKLQHELTNDPVMAYFDPSKPTTVIVDASPSGLGALLTQEGRVTSYASRALSSVESRYSQTEREMLAVIWAIEHYHLYLYGAKFIVITDHKPLLGIFKSQKPTSARIDRWKLRLMPYDCEVVYKPGKDAENPADFLSRHPNPVVSSPTDNTTEAYINYLCINLIPKAMKLDEVKKETANDPVLCKLSEAITHNRWLDPEVKPFVNVKDELSVCNGLIVRNHRLVLPHSLQSQAIDLAHVGHQGIVKTKMLLREKVWFPSIDKMVEQKVKTCLPCQAATTGTHRHPEPLSMTPLPDAPWQDVAVDFVGPFPTGELLLVVIDEFSRFPEVEIVTTTSTKAVIPKLDNIFSRQGVPVVLKSDNGPPFNSSEFEQFASYLGFEHRKVTPYWPKANGEVERFMCTIEKAIRTAHIEKKNWKQALYQFLRQYRATPHSTTNVSPSEALNNRKLKIPLPSIPKTLQQETQDPMRKRDQEKKEKMKKYSDHRQHSRTTDLKIGDTVLIRQPKKNKLTPPFNPKPFTVEARKGTMVTAKRGSKKITRNISFFKKIDNRVTDSSDDEDNDDDFDCDRTNEDQLNQEPVHLRKSQRERRQPNRLGF</sequence>
<dbReference type="CDD" id="cd01647">
    <property type="entry name" value="RT_LTR"/>
    <property type="match status" value="1"/>
</dbReference>
<dbReference type="GO" id="GO:0003676">
    <property type="term" value="F:nucleic acid binding"/>
    <property type="evidence" value="ECO:0007669"/>
    <property type="project" value="InterPro"/>
</dbReference>
<dbReference type="GO" id="GO:0008270">
    <property type="term" value="F:zinc ion binding"/>
    <property type="evidence" value="ECO:0007669"/>
    <property type="project" value="InterPro"/>
</dbReference>
<gene>
    <name evidence="9" type="ORF">PACLA_8A077017</name>
</gene>
<dbReference type="Pfam" id="PF17917">
    <property type="entry name" value="RT_RNaseH"/>
    <property type="match status" value="1"/>
</dbReference>
<keyword evidence="6" id="KW-0378">Hydrolase</keyword>
<organism evidence="9 10">
    <name type="scientific">Paramuricea clavata</name>
    <name type="common">Red gorgonian</name>
    <name type="synonym">Violescent sea-whip</name>
    <dbReference type="NCBI Taxonomy" id="317549"/>
    <lineage>
        <taxon>Eukaryota</taxon>
        <taxon>Metazoa</taxon>
        <taxon>Cnidaria</taxon>
        <taxon>Anthozoa</taxon>
        <taxon>Octocorallia</taxon>
        <taxon>Malacalcyonacea</taxon>
        <taxon>Plexauridae</taxon>
        <taxon>Paramuricea</taxon>
    </lineage>
</organism>
<dbReference type="InterPro" id="IPR050951">
    <property type="entry name" value="Retrovirus_Pol_polyprotein"/>
</dbReference>
<dbReference type="EC" id="2.7.7.49" evidence="1"/>
<dbReference type="GO" id="GO:0003964">
    <property type="term" value="F:RNA-directed DNA polymerase activity"/>
    <property type="evidence" value="ECO:0007669"/>
    <property type="project" value="UniProtKB-KW"/>
</dbReference>
<dbReference type="GO" id="GO:0006508">
    <property type="term" value="P:proteolysis"/>
    <property type="evidence" value="ECO:0007669"/>
    <property type="project" value="InterPro"/>
</dbReference>
<dbReference type="Gene3D" id="4.10.60.10">
    <property type="entry name" value="Zinc finger, CCHC-type"/>
    <property type="match status" value="1"/>
</dbReference>
<keyword evidence="10" id="KW-1185">Reference proteome</keyword>
<dbReference type="InterPro" id="IPR041588">
    <property type="entry name" value="Integrase_H2C2"/>
</dbReference>
<name>A0A6S7J5S2_PARCT</name>
<dbReference type="CDD" id="cd09274">
    <property type="entry name" value="RNase_HI_RT_Ty3"/>
    <property type="match status" value="1"/>
</dbReference>
<dbReference type="PANTHER" id="PTHR37984">
    <property type="entry name" value="PROTEIN CBG26694"/>
    <property type="match status" value="1"/>
</dbReference>
<dbReference type="Gene3D" id="2.40.70.10">
    <property type="entry name" value="Acid Proteases"/>
    <property type="match status" value="1"/>
</dbReference>
<feature type="compositionally biased region" description="Basic and acidic residues" evidence="8">
    <location>
        <begin position="1192"/>
        <end position="1222"/>
    </location>
</feature>
<feature type="region of interest" description="Disordered" evidence="8">
    <location>
        <begin position="1158"/>
        <end position="1222"/>
    </location>
</feature>
<dbReference type="InterPro" id="IPR036397">
    <property type="entry name" value="RNaseH_sf"/>
</dbReference>
<keyword evidence="4" id="KW-0540">Nuclease</keyword>
<reference evidence="9" key="1">
    <citation type="submission" date="2020-04" db="EMBL/GenBank/DDBJ databases">
        <authorList>
            <person name="Alioto T."/>
            <person name="Alioto T."/>
            <person name="Gomez Garrido J."/>
        </authorList>
    </citation>
    <scope>NUCLEOTIDE SEQUENCE</scope>
    <source>
        <strain evidence="9">A484AB</strain>
    </source>
</reference>
<dbReference type="Gene3D" id="3.10.10.10">
    <property type="entry name" value="HIV Type 1 Reverse Transcriptase, subunit A, domain 1"/>
    <property type="match status" value="1"/>
</dbReference>
<dbReference type="InterPro" id="IPR000477">
    <property type="entry name" value="RT_dom"/>
</dbReference>
<feature type="region of interest" description="Disordered" evidence="8">
    <location>
        <begin position="193"/>
        <end position="224"/>
    </location>
</feature>
<feature type="compositionally biased region" description="Polar residues" evidence="8">
    <location>
        <begin position="211"/>
        <end position="224"/>
    </location>
</feature>
<dbReference type="PANTHER" id="PTHR37984:SF11">
    <property type="entry name" value="INTEGRASE CATALYTIC DOMAIN-CONTAINING PROTEIN"/>
    <property type="match status" value="1"/>
</dbReference>
<feature type="compositionally biased region" description="Polar residues" evidence="8">
    <location>
        <begin position="1158"/>
        <end position="1170"/>
    </location>
</feature>
<dbReference type="InterPro" id="IPR001584">
    <property type="entry name" value="Integrase_cat-core"/>
</dbReference>
<evidence type="ECO:0000256" key="5">
    <source>
        <dbReference type="ARBA" id="ARBA00022759"/>
    </source>
</evidence>
<keyword evidence="5" id="KW-0255">Endonuclease</keyword>
<dbReference type="EMBL" id="CACRXK020013547">
    <property type="protein sequence ID" value="CAB4025334.1"/>
    <property type="molecule type" value="Genomic_DNA"/>
</dbReference>
<dbReference type="InterPro" id="IPR043502">
    <property type="entry name" value="DNA/RNA_pol_sf"/>
</dbReference>
<dbReference type="SUPFAM" id="SSF53098">
    <property type="entry name" value="Ribonuclease H-like"/>
    <property type="match status" value="1"/>
</dbReference>
<feature type="compositionally biased region" description="Acidic residues" evidence="8">
    <location>
        <begin position="1281"/>
        <end position="1292"/>
    </location>
</feature>
<evidence type="ECO:0000256" key="2">
    <source>
        <dbReference type="ARBA" id="ARBA00022679"/>
    </source>
</evidence>
<dbReference type="FunFam" id="3.10.10.10:FF:000003">
    <property type="entry name" value="Retrovirus-related Pol polyprotein from transposon 297-like Protein"/>
    <property type="match status" value="1"/>
</dbReference>
<accession>A0A6S7J5S2</accession>
<dbReference type="FunFam" id="1.10.340.70:FF:000003">
    <property type="entry name" value="Protein CBG25708"/>
    <property type="match status" value="1"/>
</dbReference>
<feature type="region of interest" description="Disordered" evidence="8">
    <location>
        <begin position="265"/>
        <end position="293"/>
    </location>
</feature>
<proteinExistence type="predicted"/>
<dbReference type="Pfam" id="PF17921">
    <property type="entry name" value="Integrase_H2C2"/>
    <property type="match status" value="1"/>
</dbReference>
<keyword evidence="3" id="KW-0548">Nucleotidyltransferase</keyword>
<feature type="region of interest" description="Disordered" evidence="8">
    <location>
        <begin position="1278"/>
        <end position="1323"/>
    </location>
</feature>
<dbReference type="Proteomes" id="UP001152795">
    <property type="component" value="Unassembled WGS sequence"/>
</dbReference>
<dbReference type="OrthoDB" id="5979826at2759"/>
<evidence type="ECO:0000256" key="7">
    <source>
        <dbReference type="ARBA" id="ARBA00022918"/>
    </source>
</evidence>
<dbReference type="SUPFAM" id="SSF50630">
    <property type="entry name" value="Acid proteases"/>
    <property type="match status" value="1"/>
</dbReference>
<feature type="compositionally biased region" description="Basic and acidic residues" evidence="8">
    <location>
        <begin position="194"/>
        <end position="207"/>
    </location>
</feature>
<dbReference type="GO" id="GO:0004190">
    <property type="term" value="F:aspartic-type endopeptidase activity"/>
    <property type="evidence" value="ECO:0007669"/>
    <property type="project" value="InterPro"/>
</dbReference>
<evidence type="ECO:0000256" key="1">
    <source>
        <dbReference type="ARBA" id="ARBA00012493"/>
    </source>
</evidence>
<dbReference type="PROSITE" id="PS50878">
    <property type="entry name" value="RT_POL"/>
    <property type="match status" value="1"/>
</dbReference>
<dbReference type="GO" id="GO:0004519">
    <property type="term" value="F:endonuclease activity"/>
    <property type="evidence" value="ECO:0007669"/>
    <property type="project" value="UniProtKB-KW"/>
</dbReference>
<evidence type="ECO:0000256" key="4">
    <source>
        <dbReference type="ARBA" id="ARBA00022722"/>
    </source>
</evidence>
<dbReference type="Gene3D" id="1.10.340.70">
    <property type="match status" value="1"/>
</dbReference>
<keyword evidence="7" id="KW-0695">RNA-directed DNA polymerase</keyword>
<evidence type="ECO:0000313" key="10">
    <source>
        <dbReference type="Proteomes" id="UP001152795"/>
    </source>
</evidence>